<evidence type="ECO:0000313" key="2">
    <source>
        <dbReference type="EMBL" id="KKM87287.1"/>
    </source>
</evidence>
<proteinExistence type="predicted"/>
<gene>
    <name evidence="2" type="ORF">LCGC14_1270380</name>
</gene>
<keyword evidence="1" id="KW-0472">Membrane</keyword>
<dbReference type="EMBL" id="LAZR01007122">
    <property type="protein sequence ID" value="KKM87287.1"/>
    <property type="molecule type" value="Genomic_DNA"/>
</dbReference>
<comment type="caution">
    <text evidence="2">The sequence shown here is derived from an EMBL/GenBank/DDBJ whole genome shotgun (WGS) entry which is preliminary data.</text>
</comment>
<feature type="transmembrane region" description="Helical" evidence="1">
    <location>
        <begin position="118"/>
        <end position="138"/>
    </location>
</feature>
<name>A0A0F9P1D0_9ZZZZ</name>
<accession>A0A0F9P1D0</accession>
<dbReference type="AlphaFoldDB" id="A0A0F9P1D0"/>
<organism evidence="2">
    <name type="scientific">marine sediment metagenome</name>
    <dbReference type="NCBI Taxonomy" id="412755"/>
    <lineage>
        <taxon>unclassified sequences</taxon>
        <taxon>metagenomes</taxon>
        <taxon>ecological metagenomes</taxon>
    </lineage>
</organism>
<protein>
    <submittedName>
        <fullName evidence="2">Uncharacterized protein</fullName>
    </submittedName>
</protein>
<evidence type="ECO:0000256" key="1">
    <source>
        <dbReference type="SAM" id="Phobius"/>
    </source>
</evidence>
<keyword evidence="1" id="KW-0812">Transmembrane</keyword>
<sequence length="218" mass="25383">MAATTQPRIFKKIEIIETNTLDRYKKLSMYEMARKAMFIFLFTPALLALKVTFNVLQMVFDCSSYFFTYWTMAKALGNGLIDFITGKSLVNKNISKVFELSITSRVDIFKNLAQDTIYIVRAPFFAIALQFASLFILVSPNRGRKAIAKIEKSWNYNMGLSYDYRHNKDFKEKSLLRALFETLLDRKEDVVFYLALCFQPRSLKDKHVIFPLANDIKK</sequence>
<reference evidence="2" key="1">
    <citation type="journal article" date="2015" name="Nature">
        <title>Complex archaea that bridge the gap between prokaryotes and eukaryotes.</title>
        <authorList>
            <person name="Spang A."/>
            <person name="Saw J.H."/>
            <person name="Jorgensen S.L."/>
            <person name="Zaremba-Niedzwiedzka K."/>
            <person name="Martijn J."/>
            <person name="Lind A.E."/>
            <person name="van Eijk R."/>
            <person name="Schleper C."/>
            <person name="Guy L."/>
            <person name="Ettema T.J."/>
        </authorList>
    </citation>
    <scope>NUCLEOTIDE SEQUENCE</scope>
</reference>
<keyword evidence="1" id="KW-1133">Transmembrane helix</keyword>
<feature type="transmembrane region" description="Helical" evidence="1">
    <location>
        <begin position="36"/>
        <end position="60"/>
    </location>
</feature>